<organism evidence="2 3">
    <name type="scientific">Linum trigynum</name>
    <dbReference type="NCBI Taxonomy" id="586398"/>
    <lineage>
        <taxon>Eukaryota</taxon>
        <taxon>Viridiplantae</taxon>
        <taxon>Streptophyta</taxon>
        <taxon>Embryophyta</taxon>
        <taxon>Tracheophyta</taxon>
        <taxon>Spermatophyta</taxon>
        <taxon>Magnoliopsida</taxon>
        <taxon>eudicotyledons</taxon>
        <taxon>Gunneridae</taxon>
        <taxon>Pentapetalae</taxon>
        <taxon>rosids</taxon>
        <taxon>fabids</taxon>
        <taxon>Malpighiales</taxon>
        <taxon>Linaceae</taxon>
        <taxon>Linum</taxon>
    </lineage>
</organism>
<evidence type="ECO:0000256" key="1">
    <source>
        <dbReference type="SAM" id="MobiDB-lite"/>
    </source>
</evidence>
<feature type="compositionally biased region" description="Polar residues" evidence="1">
    <location>
        <begin position="54"/>
        <end position="64"/>
    </location>
</feature>
<feature type="compositionally biased region" description="Low complexity" evidence="1">
    <location>
        <begin position="68"/>
        <end position="86"/>
    </location>
</feature>
<evidence type="ECO:0000313" key="3">
    <source>
        <dbReference type="Proteomes" id="UP001497516"/>
    </source>
</evidence>
<gene>
    <name evidence="2" type="ORF">LTRI10_LOCUS41275</name>
</gene>
<protein>
    <submittedName>
        <fullName evidence="2">Uncharacterized protein</fullName>
    </submittedName>
</protein>
<feature type="compositionally biased region" description="Basic and acidic residues" evidence="1">
    <location>
        <begin position="13"/>
        <end position="28"/>
    </location>
</feature>
<name>A0AAV2FSA9_9ROSI</name>
<evidence type="ECO:0000313" key="2">
    <source>
        <dbReference type="EMBL" id="CAL1401201.1"/>
    </source>
</evidence>
<dbReference type="Proteomes" id="UP001497516">
    <property type="component" value="Chromosome 7"/>
</dbReference>
<proteinExistence type="predicted"/>
<keyword evidence="3" id="KW-1185">Reference proteome</keyword>
<feature type="compositionally biased region" description="Polar residues" evidence="1">
    <location>
        <begin position="1"/>
        <end position="12"/>
    </location>
</feature>
<dbReference type="AlphaFoldDB" id="A0AAV2FSA9"/>
<dbReference type="EMBL" id="OZ034820">
    <property type="protein sequence ID" value="CAL1401201.1"/>
    <property type="molecule type" value="Genomic_DNA"/>
</dbReference>
<reference evidence="2 3" key="1">
    <citation type="submission" date="2024-04" db="EMBL/GenBank/DDBJ databases">
        <authorList>
            <person name="Fracassetti M."/>
        </authorList>
    </citation>
    <scope>NUCLEOTIDE SEQUENCE [LARGE SCALE GENOMIC DNA]</scope>
</reference>
<feature type="region of interest" description="Disordered" evidence="1">
    <location>
        <begin position="1"/>
        <end position="99"/>
    </location>
</feature>
<sequence>MSQTDFGAANTNIEKRGSAETDVIKVLEGHLSPDPLRDREPRASNPRKEAPTKAKSNPSKSAPTESDAPAAKGPSGAPATSQAPVAATPPPSSTDQSKFPLSFYLLNPLYLP</sequence>
<accession>A0AAV2FSA9</accession>
<feature type="compositionally biased region" description="Basic and acidic residues" evidence="1">
    <location>
        <begin position="35"/>
        <end position="52"/>
    </location>
</feature>